<dbReference type="Pfam" id="PF05368">
    <property type="entry name" value="NmrA"/>
    <property type="match status" value="1"/>
</dbReference>
<reference evidence="5" key="1">
    <citation type="submission" date="2020-05" db="EMBL/GenBank/DDBJ databases">
        <title>Mycena genomes resolve the evolution of fungal bioluminescence.</title>
        <authorList>
            <person name="Tsai I.J."/>
        </authorList>
    </citation>
    <scope>NUCLEOTIDE SEQUENCE</scope>
    <source>
        <strain evidence="5">CCC161011</strain>
    </source>
</reference>
<dbReference type="GO" id="GO:0005634">
    <property type="term" value="C:nucleus"/>
    <property type="evidence" value="ECO:0007669"/>
    <property type="project" value="TreeGrafter"/>
</dbReference>
<dbReference type="InterPro" id="IPR008030">
    <property type="entry name" value="NmrA-like"/>
</dbReference>
<evidence type="ECO:0000313" key="6">
    <source>
        <dbReference type="Proteomes" id="UP000620124"/>
    </source>
</evidence>
<keyword evidence="6" id="KW-1185">Reference proteome</keyword>
<dbReference type="Proteomes" id="UP000620124">
    <property type="component" value="Unassembled WGS sequence"/>
</dbReference>
<dbReference type="InterPro" id="IPR036291">
    <property type="entry name" value="NAD(P)-bd_dom_sf"/>
</dbReference>
<name>A0A8H6XJ06_9AGAR</name>
<dbReference type="AlphaFoldDB" id="A0A8H6XJ06"/>
<feature type="domain" description="NmrA-like" evidence="4">
    <location>
        <begin position="11"/>
        <end position="292"/>
    </location>
</feature>
<dbReference type="EMBL" id="JACAZI010000018">
    <property type="protein sequence ID" value="KAF7341314.1"/>
    <property type="molecule type" value="Genomic_DNA"/>
</dbReference>
<dbReference type="Gene3D" id="3.90.25.10">
    <property type="entry name" value="UDP-galactose 4-epimerase, domain 1"/>
    <property type="match status" value="1"/>
</dbReference>
<evidence type="ECO:0000256" key="3">
    <source>
        <dbReference type="ARBA" id="ARBA00023002"/>
    </source>
</evidence>
<comment type="caution">
    <text evidence="5">The sequence shown here is derived from an EMBL/GenBank/DDBJ whole genome shotgun (WGS) entry which is preliminary data.</text>
</comment>
<protein>
    <submittedName>
        <fullName evidence="5">NmrA domain-containing protein</fullName>
    </submittedName>
</protein>
<proteinExistence type="inferred from homology"/>
<dbReference type="Gene3D" id="3.40.50.720">
    <property type="entry name" value="NAD(P)-binding Rossmann-like Domain"/>
    <property type="match status" value="1"/>
</dbReference>
<sequence>MTIAQARSAPLVAIVGATGTQGGSVIKALLESDKPYRIRGFTRDVSKAAAEALKKQGVEMVAVNLVVENNEGVAKAFAGADYVFLVTNFWEHMDTTRESSEGKMLIDAAKAAGVKGIIWSGLQSPKNISEGKITRVVHFDGKASVSEYGRVSGVPFVVVQAGIYASSLLEPAIARSMLEKQPDGTYVLPWAVRPSTIVPLIDMANDYGLYVRAVLERPVFPDGLDVYTSSENVTAEEMARQLSEGTGKKVTFKQITPEEFIKPLETLGFPPVATDSLQGFWEYFDEFGYYGGQVTGLEGLARPTRTFAEFVKGSDWSEVFV</sequence>
<dbReference type="InterPro" id="IPR051164">
    <property type="entry name" value="NmrA-like_oxidored"/>
</dbReference>
<dbReference type="GO" id="GO:0016491">
    <property type="term" value="F:oxidoreductase activity"/>
    <property type="evidence" value="ECO:0007669"/>
    <property type="project" value="UniProtKB-KW"/>
</dbReference>
<dbReference type="PANTHER" id="PTHR42748">
    <property type="entry name" value="NITROGEN METABOLITE REPRESSION PROTEIN NMRA FAMILY MEMBER"/>
    <property type="match status" value="1"/>
</dbReference>
<dbReference type="OrthoDB" id="419598at2759"/>
<keyword evidence="3" id="KW-0560">Oxidoreductase</keyword>
<evidence type="ECO:0000256" key="1">
    <source>
        <dbReference type="ARBA" id="ARBA00006328"/>
    </source>
</evidence>
<evidence type="ECO:0000259" key="4">
    <source>
        <dbReference type="Pfam" id="PF05368"/>
    </source>
</evidence>
<comment type="similarity">
    <text evidence="1">Belongs to the NmrA-type oxidoreductase family.</text>
</comment>
<gene>
    <name evidence="5" type="ORF">MVEN_01867700</name>
</gene>
<evidence type="ECO:0000313" key="5">
    <source>
        <dbReference type="EMBL" id="KAF7341314.1"/>
    </source>
</evidence>
<dbReference type="SUPFAM" id="SSF51735">
    <property type="entry name" value="NAD(P)-binding Rossmann-fold domains"/>
    <property type="match status" value="1"/>
</dbReference>
<dbReference type="CDD" id="cd05251">
    <property type="entry name" value="NmrA_like_SDR_a"/>
    <property type="match status" value="1"/>
</dbReference>
<evidence type="ECO:0000256" key="2">
    <source>
        <dbReference type="ARBA" id="ARBA00022857"/>
    </source>
</evidence>
<accession>A0A8H6XJ06</accession>
<keyword evidence="2" id="KW-0521">NADP</keyword>
<organism evidence="5 6">
    <name type="scientific">Mycena venus</name>
    <dbReference type="NCBI Taxonomy" id="2733690"/>
    <lineage>
        <taxon>Eukaryota</taxon>
        <taxon>Fungi</taxon>
        <taxon>Dikarya</taxon>
        <taxon>Basidiomycota</taxon>
        <taxon>Agaricomycotina</taxon>
        <taxon>Agaricomycetes</taxon>
        <taxon>Agaricomycetidae</taxon>
        <taxon>Agaricales</taxon>
        <taxon>Marasmiineae</taxon>
        <taxon>Mycenaceae</taxon>
        <taxon>Mycena</taxon>
    </lineage>
</organism>
<dbReference type="PANTHER" id="PTHR42748:SF30">
    <property type="entry name" value="NMRA-LIKE DOMAIN-CONTAINING PROTEIN"/>
    <property type="match status" value="1"/>
</dbReference>